<dbReference type="InterPro" id="IPR019931">
    <property type="entry name" value="LPXTG_anchor"/>
</dbReference>
<feature type="region of interest" description="Disordered" evidence="6">
    <location>
        <begin position="89"/>
        <end position="122"/>
    </location>
</feature>
<dbReference type="Proteomes" id="UP000032278">
    <property type="component" value="Unassembled WGS sequence"/>
</dbReference>
<evidence type="ECO:0000256" key="3">
    <source>
        <dbReference type="ARBA" id="ARBA00022729"/>
    </source>
</evidence>
<keyword evidence="3" id="KW-0732">Signal</keyword>
<dbReference type="Gene3D" id="3.10.20.320">
    <property type="entry name" value="Putative peptidoglycan bound protein (lpxtg motif)"/>
    <property type="match status" value="3"/>
</dbReference>
<evidence type="ECO:0000256" key="7">
    <source>
        <dbReference type="SAM" id="Phobius"/>
    </source>
</evidence>
<feature type="domain" description="Gram-positive cocci surface proteins LPxTG" evidence="8">
    <location>
        <begin position="819"/>
        <end position="855"/>
    </location>
</feature>
<evidence type="ECO:0000259" key="8">
    <source>
        <dbReference type="PROSITE" id="PS50847"/>
    </source>
</evidence>
<feature type="region of interest" description="Disordered" evidence="6">
    <location>
        <begin position="737"/>
        <end position="757"/>
    </location>
</feature>
<dbReference type="NCBIfam" id="TIGR01167">
    <property type="entry name" value="LPXTG_anchor"/>
    <property type="match status" value="1"/>
</dbReference>
<dbReference type="InterPro" id="IPR005877">
    <property type="entry name" value="YSIRK_signal_dom"/>
</dbReference>
<dbReference type="AlphaFoldDB" id="A0AAW3GJ54"/>
<protein>
    <submittedName>
        <fullName evidence="9">Muramidase-released protein (136 kDa surface protein)</fullName>
    </submittedName>
</protein>
<keyword evidence="7" id="KW-1133">Transmembrane helix</keyword>
<dbReference type="Pfam" id="PF00746">
    <property type="entry name" value="Gram_pos_anchor"/>
    <property type="match status" value="1"/>
</dbReference>
<evidence type="ECO:0000313" key="10">
    <source>
        <dbReference type="Proteomes" id="UP000032278"/>
    </source>
</evidence>
<dbReference type="RefSeq" id="WP_043037504.1">
    <property type="nucleotide sequence ID" value="NZ_JAUE01000095.1"/>
</dbReference>
<evidence type="ECO:0000256" key="1">
    <source>
        <dbReference type="ARBA" id="ARBA00022512"/>
    </source>
</evidence>
<name>A0AAW3GJ54_STRSZ</name>
<gene>
    <name evidence="9" type="primary">mrp</name>
    <name evidence="9" type="ORF">AT55_02056</name>
</gene>
<organism evidence="9 10">
    <name type="scientific">Streptococcus equi subsp. zooepidemicus Sz4is</name>
    <dbReference type="NCBI Taxonomy" id="1381082"/>
    <lineage>
        <taxon>Bacteria</taxon>
        <taxon>Bacillati</taxon>
        <taxon>Bacillota</taxon>
        <taxon>Bacilli</taxon>
        <taxon>Lactobacillales</taxon>
        <taxon>Streptococcaceae</taxon>
        <taxon>Streptococcus</taxon>
    </lineage>
</organism>
<comment type="caution">
    <text evidence="9">The sequence shown here is derived from an EMBL/GenBank/DDBJ whole genome shotgun (WGS) entry which is preliminary data.</text>
</comment>
<evidence type="ECO:0000256" key="5">
    <source>
        <dbReference type="ARBA" id="ARBA00023088"/>
    </source>
</evidence>
<keyword evidence="2" id="KW-0964">Secreted</keyword>
<feature type="compositionally biased region" description="Basic and acidic residues" evidence="6">
    <location>
        <begin position="89"/>
        <end position="102"/>
    </location>
</feature>
<feature type="transmembrane region" description="Helical" evidence="7">
    <location>
        <begin position="828"/>
        <end position="847"/>
    </location>
</feature>
<sequence length="855" mass="93380">MEEIIQKKKDKGLKQPKYNLRKLSIGVVSCMIGMICMIGFTSVEAHAQEATSSDVAVVEEVDAANAEIPKVTTTDENATVTAETDFKDETANEEDKKDEVVDVKQTAPSNTETKNDEIPDAKPQALAAPMENTTMATASANGEAITDEYDYLPTVEGSLPVVGGFLPEISGHGELTKKDTVATPEMSDANGATVSALAPLTDMIAKGYNMDSTENHITYAFVELEGLNEKLKVAGDNREIYFTLSLDKNRNAMSGDKSIYVNLWDKTSNTLLETIKMTDPDVNYTSSILQDMVAKGIAVAKDYTFSRNEYAYGGDVRSTVFVYHSVKTSRIHTLYSLTEATKNGLKESDAQFKDTITSSQNTYYMVKNPDGTQTQLGVWTNEGWVGSTYTASGKRDFVGYDLVESPSADQMTGTIAIKPVVGFTWEDTKKGENESAGRWAMRIGEVVNEEGGIVLKIISTSNKEMTEDIRTEFVSDVIYPAGAIKPDGTISTGYATNGPADMSVGSVTYKGGRYNYKNGTGGLKGFKLQNSMFVPSKDVYYFYEKQGKAIVHYVNIDGNVIQDSVIDTENRPNGEEYDTKDNKPNSITKDGLIYYLKETSLTNTVAEKTIVETDNLNVIGNENGNIEANVSKHIIYVYEPAGSVVVHYTDEDGNTIKDNVVDENNVQPGTQYNTTDNKPEVIKTPDGKTYTLVAEQIKGAEQGAVEAGKTTEVTYVYKEVKGNVVVNYTDEDGKVIKDPVTDTDESSTGMDYNTTDNKPEVIKTPDGKTYKLVPEKTKGNETGKVVEGTTEVTYVYKEVKEDTSAKVVENTSSSKIKNLPKTGDISNIGIYGSLLSLSGGLLALLGVKRRKEEEE</sequence>
<keyword evidence="1" id="KW-0134">Cell wall</keyword>
<keyword evidence="5" id="KW-0572">Peptidoglycan-anchor</keyword>
<dbReference type="InterPro" id="IPR009459">
    <property type="entry name" value="MucBP_dom"/>
</dbReference>
<keyword evidence="7" id="KW-0812">Transmembrane</keyword>
<keyword evidence="7" id="KW-0472">Membrane</keyword>
<accession>A0AAW3GJ54</accession>
<feature type="compositionally biased region" description="Polar residues" evidence="6">
    <location>
        <begin position="746"/>
        <end position="756"/>
    </location>
</feature>
<dbReference type="PROSITE" id="PS50847">
    <property type="entry name" value="GRAM_POS_ANCHORING"/>
    <property type="match status" value="1"/>
</dbReference>
<dbReference type="Pfam" id="PF06458">
    <property type="entry name" value="MucBP"/>
    <property type="match status" value="4"/>
</dbReference>
<feature type="transmembrane region" description="Helical" evidence="7">
    <location>
        <begin position="20"/>
        <end position="40"/>
    </location>
</feature>
<evidence type="ECO:0000256" key="6">
    <source>
        <dbReference type="SAM" id="MobiDB-lite"/>
    </source>
</evidence>
<evidence type="ECO:0000256" key="2">
    <source>
        <dbReference type="ARBA" id="ARBA00022525"/>
    </source>
</evidence>
<evidence type="ECO:0000313" key="9">
    <source>
        <dbReference type="EMBL" id="KIS15051.1"/>
    </source>
</evidence>
<evidence type="ECO:0000256" key="4">
    <source>
        <dbReference type="ARBA" id="ARBA00022737"/>
    </source>
</evidence>
<proteinExistence type="predicted"/>
<dbReference type="EMBL" id="JAUE01000095">
    <property type="protein sequence ID" value="KIS15051.1"/>
    <property type="molecule type" value="Genomic_DNA"/>
</dbReference>
<reference evidence="9 10" key="1">
    <citation type="submission" date="2013-11" db="EMBL/GenBank/DDBJ databases">
        <authorList>
            <person name="da Piedade I."/>
            <person name="Tang M.H.E."/>
            <person name="Bojesen A.M."/>
        </authorList>
    </citation>
    <scope>NUCLEOTIDE SEQUENCE [LARGE SCALE GENOMIC DNA]</scope>
    <source>
        <strain evidence="9 10">Sz4is</strain>
    </source>
</reference>
<dbReference type="NCBIfam" id="TIGR01168">
    <property type="entry name" value="YSIRK_signal"/>
    <property type="match status" value="1"/>
</dbReference>
<keyword evidence="4" id="KW-0677">Repeat</keyword>